<dbReference type="EMBL" id="WJXA01000009">
    <property type="protein sequence ID" value="KAF7133413.1"/>
    <property type="molecule type" value="Genomic_DNA"/>
</dbReference>
<evidence type="ECO:0000313" key="2">
    <source>
        <dbReference type="Proteomes" id="UP000626092"/>
    </source>
</evidence>
<dbReference type="AlphaFoldDB" id="A0A834LFW6"/>
<dbReference type="Gene3D" id="3.30.530.20">
    <property type="match status" value="1"/>
</dbReference>
<dbReference type="CDD" id="cd07821">
    <property type="entry name" value="PYR_PYL_RCAR_like"/>
    <property type="match status" value="1"/>
</dbReference>
<protein>
    <recommendedName>
        <fullName evidence="3">Lachrymatory-factor synthase</fullName>
    </recommendedName>
</protein>
<dbReference type="Pfam" id="PF10604">
    <property type="entry name" value="Polyketide_cyc2"/>
    <property type="match status" value="1"/>
</dbReference>
<organism evidence="1 2">
    <name type="scientific">Rhododendron simsii</name>
    <name type="common">Sims's rhododendron</name>
    <dbReference type="NCBI Taxonomy" id="118357"/>
    <lineage>
        <taxon>Eukaryota</taxon>
        <taxon>Viridiplantae</taxon>
        <taxon>Streptophyta</taxon>
        <taxon>Embryophyta</taxon>
        <taxon>Tracheophyta</taxon>
        <taxon>Spermatophyta</taxon>
        <taxon>Magnoliopsida</taxon>
        <taxon>eudicotyledons</taxon>
        <taxon>Gunneridae</taxon>
        <taxon>Pentapetalae</taxon>
        <taxon>asterids</taxon>
        <taxon>Ericales</taxon>
        <taxon>Ericaceae</taxon>
        <taxon>Ericoideae</taxon>
        <taxon>Rhodoreae</taxon>
        <taxon>Rhododendron</taxon>
    </lineage>
</organism>
<dbReference type="Proteomes" id="UP000626092">
    <property type="component" value="Unassembled WGS sequence"/>
</dbReference>
<reference evidence="1" key="1">
    <citation type="submission" date="2019-11" db="EMBL/GenBank/DDBJ databases">
        <authorList>
            <person name="Liu Y."/>
            <person name="Hou J."/>
            <person name="Li T.-Q."/>
            <person name="Guan C.-H."/>
            <person name="Wu X."/>
            <person name="Wu H.-Z."/>
            <person name="Ling F."/>
            <person name="Zhang R."/>
            <person name="Shi X.-G."/>
            <person name="Ren J.-P."/>
            <person name="Chen E.-F."/>
            <person name="Sun J.-M."/>
        </authorList>
    </citation>
    <scope>NUCLEOTIDE SEQUENCE</scope>
    <source>
        <strain evidence="1">Adult_tree_wgs_1</strain>
        <tissue evidence="1">Leaves</tissue>
    </source>
</reference>
<comment type="caution">
    <text evidence="1">The sequence shown here is derived from an EMBL/GenBank/DDBJ whole genome shotgun (WGS) entry which is preliminary data.</text>
</comment>
<gene>
    <name evidence="1" type="ORF">RHSIM_Rhsim09G0017700</name>
</gene>
<dbReference type="GO" id="GO:0004864">
    <property type="term" value="F:protein phosphatase inhibitor activity"/>
    <property type="evidence" value="ECO:0007669"/>
    <property type="project" value="UniProtKB-ARBA"/>
</dbReference>
<keyword evidence="2" id="KW-1185">Reference proteome</keyword>
<evidence type="ECO:0000313" key="1">
    <source>
        <dbReference type="EMBL" id="KAF7133413.1"/>
    </source>
</evidence>
<proteinExistence type="predicted"/>
<evidence type="ECO:0008006" key="3">
    <source>
        <dbReference type="Google" id="ProtNLM"/>
    </source>
</evidence>
<dbReference type="InterPro" id="IPR023393">
    <property type="entry name" value="START-like_dom_sf"/>
</dbReference>
<dbReference type="InterPro" id="IPR053249">
    <property type="entry name" value="LFS"/>
</dbReference>
<sequence length="173" mass="19256">MEQNSQPKWESKVSTTLTHASADQIWPLFKDFFNLHKWFPALPTSYGIHGTNGEVGCIRYCSGFKLRSEDSVDSVSWATERLIASDPIDRTIVYEIVDSNAGLKSYVSKVKIVSGGDDDGQGRGCQIEWSFSVEPVEGWVLEDMVKIYENGLQGIAKKMEDAIRSTEQAGQGE</sequence>
<dbReference type="SUPFAM" id="SSF55961">
    <property type="entry name" value="Bet v1-like"/>
    <property type="match status" value="1"/>
</dbReference>
<dbReference type="PANTHER" id="PTHR33789:SF15">
    <property type="entry name" value="LACHRYMATORY-FACTOR SYNTHASE"/>
    <property type="match status" value="1"/>
</dbReference>
<name>A0A834LFW6_RHOSS</name>
<dbReference type="FunFam" id="3.30.530.20:FF:000064">
    <property type="entry name" value="Lachrymatory-factor synthase"/>
    <property type="match status" value="1"/>
</dbReference>
<accession>A0A834LFW6</accession>
<dbReference type="OrthoDB" id="1928994at2759"/>
<dbReference type="InterPro" id="IPR019587">
    <property type="entry name" value="Polyketide_cyclase/dehydratase"/>
</dbReference>
<dbReference type="PANTHER" id="PTHR33789">
    <property type="entry name" value="LACHRYMATORY-FACTOR SYNTHASE"/>
    <property type="match status" value="1"/>
</dbReference>